<sequence>MSLTNKLAITDVDLKDKRVFIRVDFNVPLDGTTITNNQRIVAALPTIKYAIEQEPKTIILASHLGRPDGQVNRKYSLKPVSEELSKLLNKPVTFLEDCVGPSIEEYVSNAKDGEVILLENLRFHAEEEGSAKIDGKKVKCSPEKIEEFRKGLTALADVYINDAFGTAHRAHSSMVGVELPLRASGFLVKKELDFFAKALESPDRPFLAILGGAKVSDKIQLIDNLISKVDALIIGGGMAFTFKKTLEGVSIGNSLFDAEGAKIVGEVIEKAKKNNVKVVLPVDYVTGDKFSKDATVGYATDETGIADGLMGLDVGEESSKLFAEVVSEAKTILWNGPPGVFEFDSFARGTKSLLDVVVAAAQNGTTVIIGGGDTATVAKKWDAEDKLSHVSTGGGASLELLEGKVLPGVAALSEK</sequence>
<evidence type="ECO:0000313" key="2">
    <source>
        <dbReference type="Proteomes" id="UP001489719"/>
    </source>
</evidence>
<organism evidence="1 2">
    <name type="scientific">Lipomyces orientalis</name>
    <dbReference type="NCBI Taxonomy" id="1233043"/>
    <lineage>
        <taxon>Eukaryota</taxon>
        <taxon>Fungi</taxon>
        <taxon>Dikarya</taxon>
        <taxon>Ascomycota</taxon>
        <taxon>Saccharomycotina</taxon>
        <taxon>Lipomycetes</taxon>
        <taxon>Lipomycetales</taxon>
        <taxon>Lipomycetaceae</taxon>
        <taxon>Lipomyces</taxon>
    </lineage>
</organism>
<proteinExistence type="predicted"/>
<accession>A0ACC3TXG8</accession>
<keyword evidence="1" id="KW-0418">Kinase</keyword>
<reference evidence="2" key="1">
    <citation type="journal article" date="2024" name="Front. Bioeng. Biotechnol.">
        <title>Genome-scale model development and genomic sequencing of the oleaginous clade Lipomyces.</title>
        <authorList>
            <person name="Czajka J.J."/>
            <person name="Han Y."/>
            <person name="Kim J."/>
            <person name="Mondo S.J."/>
            <person name="Hofstad B.A."/>
            <person name="Robles A."/>
            <person name="Haridas S."/>
            <person name="Riley R."/>
            <person name="LaButti K."/>
            <person name="Pangilinan J."/>
            <person name="Andreopoulos W."/>
            <person name="Lipzen A."/>
            <person name="Yan J."/>
            <person name="Wang M."/>
            <person name="Ng V."/>
            <person name="Grigoriev I.V."/>
            <person name="Spatafora J.W."/>
            <person name="Magnuson J.K."/>
            <person name="Baker S.E."/>
            <person name="Pomraning K.R."/>
        </authorList>
    </citation>
    <scope>NUCLEOTIDE SEQUENCE [LARGE SCALE GENOMIC DNA]</scope>
    <source>
        <strain evidence="2">CBS 10300</strain>
    </source>
</reference>
<dbReference type="EMBL" id="MU970038">
    <property type="protein sequence ID" value="KAK9325713.1"/>
    <property type="molecule type" value="Genomic_DNA"/>
</dbReference>
<protein>
    <submittedName>
        <fullName evidence="1">Phosphoglycerate kinase</fullName>
    </submittedName>
</protein>
<gene>
    <name evidence="1" type="ORF">V1517DRAFT_253379</name>
</gene>
<keyword evidence="1" id="KW-0808">Transferase</keyword>
<comment type="caution">
    <text evidence="1">The sequence shown here is derived from an EMBL/GenBank/DDBJ whole genome shotgun (WGS) entry which is preliminary data.</text>
</comment>
<dbReference type="Proteomes" id="UP001489719">
    <property type="component" value="Unassembled WGS sequence"/>
</dbReference>
<evidence type="ECO:0000313" key="1">
    <source>
        <dbReference type="EMBL" id="KAK9325713.1"/>
    </source>
</evidence>
<keyword evidence="2" id="KW-1185">Reference proteome</keyword>
<name>A0ACC3TXG8_9ASCO</name>